<evidence type="ECO:0000256" key="1">
    <source>
        <dbReference type="ARBA" id="ARBA00022574"/>
    </source>
</evidence>
<dbReference type="PANTHER" id="PTHR19855">
    <property type="entry name" value="WD40 REPEAT PROTEIN 12, 37"/>
    <property type="match status" value="1"/>
</dbReference>
<dbReference type="InterPro" id="IPR001680">
    <property type="entry name" value="WD40_rpt"/>
</dbReference>
<dbReference type="InterPro" id="IPR020472">
    <property type="entry name" value="WD40_PAC1"/>
</dbReference>
<comment type="caution">
    <text evidence="5">The sequence shown here is derived from an EMBL/GenBank/DDBJ whole genome shotgun (WGS) entry which is preliminary data.</text>
</comment>
<protein>
    <submittedName>
        <fullName evidence="5">Uncharacterized protein</fullName>
    </submittedName>
</protein>
<keyword evidence="1 3" id="KW-0853">WD repeat</keyword>
<dbReference type="InterPro" id="IPR015943">
    <property type="entry name" value="WD40/YVTN_repeat-like_dom_sf"/>
</dbReference>
<sequence>MCVHQQENPDVLLHDDWISAVDGSSRIWEAAGVCTHVLEGHSAEVRAVSVVKAAEEEHTDVVFATGARDKTPHAEKLKIGAYRTLRGHTDTVESLAAGPTANTLCSGSWDKSIKLWQTASTKKRKRGNEEEETQSEQEGEAVSTLVGHTQCVSSVVWPEHGTIYSGSNDSSIRRWDLETRQSTLRIVSGKAIYCIDVGGESSTLIAGGGIDPVLNIWDLRQKGTLAPCFRLSSHTFTIATCKWHKSSCFQLLSASFDKKVILWDIRTTHLYLEVRKQCSLSQNSQVLCADWWNGDRVVSGGSDSTLRISS</sequence>
<organism evidence="5 6">
    <name type="scientific">Deinandra increscens subsp. villosa</name>
    <dbReference type="NCBI Taxonomy" id="3103831"/>
    <lineage>
        <taxon>Eukaryota</taxon>
        <taxon>Viridiplantae</taxon>
        <taxon>Streptophyta</taxon>
        <taxon>Embryophyta</taxon>
        <taxon>Tracheophyta</taxon>
        <taxon>Spermatophyta</taxon>
        <taxon>Magnoliopsida</taxon>
        <taxon>eudicotyledons</taxon>
        <taxon>Gunneridae</taxon>
        <taxon>Pentapetalae</taxon>
        <taxon>asterids</taxon>
        <taxon>campanulids</taxon>
        <taxon>Asterales</taxon>
        <taxon>Asteraceae</taxon>
        <taxon>Asteroideae</taxon>
        <taxon>Heliantheae alliance</taxon>
        <taxon>Madieae</taxon>
        <taxon>Madiinae</taxon>
        <taxon>Deinandra</taxon>
    </lineage>
</organism>
<evidence type="ECO:0000256" key="2">
    <source>
        <dbReference type="ARBA" id="ARBA00022737"/>
    </source>
</evidence>
<evidence type="ECO:0000313" key="5">
    <source>
        <dbReference type="EMBL" id="KAK9068713.1"/>
    </source>
</evidence>
<dbReference type="PROSITE" id="PS50294">
    <property type="entry name" value="WD_REPEATS_REGION"/>
    <property type="match status" value="2"/>
</dbReference>
<reference evidence="5 6" key="1">
    <citation type="submission" date="2024-04" db="EMBL/GenBank/DDBJ databases">
        <title>The reference genome of an endangered Asteraceae, Deinandra increscens subsp. villosa, native to the Central Coast of California.</title>
        <authorList>
            <person name="Guilliams M."/>
            <person name="Hasenstab-Lehman K."/>
            <person name="Meyer R."/>
            <person name="Mcevoy S."/>
        </authorList>
    </citation>
    <scope>NUCLEOTIDE SEQUENCE [LARGE SCALE GENOMIC DNA]</scope>
    <source>
        <tissue evidence="5">Leaf</tissue>
    </source>
</reference>
<dbReference type="SMART" id="SM00320">
    <property type="entry name" value="WD40"/>
    <property type="match status" value="6"/>
</dbReference>
<accession>A0AAP0GZ56</accession>
<feature type="compositionally biased region" description="Acidic residues" evidence="4">
    <location>
        <begin position="129"/>
        <end position="139"/>
    </location>
</feature>
<dbReference type="InterPro" id="IPR019775">
    <property type="entry name" value="WD40_repeat_CS"/>
</dbReference>
<dbReference type="PROSITE" id="PS50082">
    <property type="entry name" value="WD_REPEATS_2"/>
    <property type="match status" value="3"/>
</dbReference>
<dbReference type="SUPFAM" id="SSF50978">
    <property type="entry name" value="WD40 repeat-like"/>
    <property type="match status" value="1"/>
</dbReference>
<feature type="repeat" description="WD" evidence="3">
    <location>
        <begin position="231"/>
        <end position="273"/>
    </location>
</feature>
<evidence type="ECO:0000313" key="6">
    <source>
        <dbReference type="Proteomes" id="UP001408789"/>
    </source>
</evidence>
<dbReference type="EMBL" id="JBCNJP010000014">
    <property type="protein sequence ID" value="KAK9068713.1"/>
    <property type="molecule type" value="Genomic_DNA"/>
</dbReference>
<keyword evidence="6" id="KW-1185">Reference proteome</keyword>
<proteinExistence type="predicted"/>
<dbReference type="Gene3D" id="2.130.10.10">
    <property type="entry name" value="YVTN repeat-like/Quinoprotein amine dehydrogenase"/>
    <property type="match status" value="2"/>
</dbReference>
<dbReference type="InterPro" id="IPR036322">
    <property type="entry name" value="WD40_repeat_dom_sf"/>
</dbReference>
<dbReference type="PROSITE" id="PS00678">
    <property type="entry name" value="WD_REPEATS_1"/>
    <property type="match status" value="1"/>
</dbReference>
<feature type="region of interest" description="Disordered" evidence="4">
    <location>
        <begin position="120"/>
        <end position="142"/>
    </location>
</feature>
<dbReference type="AlphaFoldDB" id="A0AAP0GZ56"/>
<evidence type="ECO:0000256" key="3">
    <source>
        <dbReference type="PROSITE-ProRule" id="PRU00221"/>
    </source>
</evidence>
<feature type="repeat" description="WD" evidence="3">
    <location>
        <begin position="145"/>
        <end position="185"/>
    </location>
</feature>
<dbReference type="PANTHER" id="PTHR19855:SF11">
    <property type="entry name" value="RIBOSOME BIOGENESIS PROTEIN WDR12"/>
    <property type="match status" value="1"/>
</dbReference>
<keyword evidence="2" id="KW-0677">Repeat</keyword>
<name>A0AAP0GZ56_9ASTR</name>
<gene>
    <name evidence="5" type="ORF">SSX86_012828</name>
</gene>
<dbReference type="Proteomes" id="UP001408789">
    <property type="component" value="Unassembled WGS sequence"/>
</dbReference>
<dbReference type="Pfam" id="PF00400">
    <property type="entry name" value="WD40"/>
    <property type="match status" value="3"/>
</dbReference>
<evidence type="ECO:0000256" key="4">
    <source>
        <dbReference type="SAM" id="MobiDB-lite"/>
    </source>
</evidence>
<feature type="repeat" description="WD" evidence="3">
    <location>
        <begin position="85"/>
        <end position="126"/>
    </location>
</feature>
<dbReference type="PRINTS" id="PR00320">
    <property type="entry name" value="GPROTEINBRPT"/>
</dbReference>